<name>A0AAE1QMS0_9EUCA</name>
<dbReference type="EMBL" id="JAWZYT010000005">
    <property type="protein sequence ID" value="KAK4329565.1"/>
    <property type="molecule type" value="Genomic_DNA"/>
</dbReference>
<dbReference type="Pfam" id="PF13385">
    <property type="entry name" value="Laminin_G_3"/>
    <property type="match status" value="1"/>
</dbReference>
<dbReference type="InterPro" id="IPR013320">
    <property type="entry name" value="ConA-like_dom_sf"/>
</dbReference>
<dbReference type="SUPFAM" id="SSF49899">
    <property type="entry name" value="Concanavalin A-like lectins/glucanases"/>
    <property type="match status" value="1"/>
</dbReference>
<keyword evidence="2" id="KW-1185">Reference proteome</keyword>
<organism evidence="1 2">
    <name type="scientific">Petrolisthes manimaculis</name>
    <dbReference type="NCBI Taxonomy" id="1843537"/>
    <lineage>
        <taxon>Eukaryota</taxon>
        <taxon>Metazoa</taxon>
        <taxon>Ecdysozoa</taxon>
        <taxon>Arthropoda</taxon>
        <taxon>Crustacea</taxon>
        <taxon>Multicrustacea</taxon>
        <taxon>Malacostraca</taxon>
        <taxon>Eumalacostraca</taxon>
        <taxon>Eucarida</taxon>
        <taxon>Decapoda</taxon>
        <taxon>Pleocyemata</taxon>
        <taxon>Anomura</taxon>
        <taxon>Galatheoidea</taxon>
        <taxon>Porcellanidae</taxon>
        <taxon>Petrolisthes</taxon>
    </lineage>
</organism>
<dbReference type="AlphaFoldDB" id="A0AAE1QMS0"/>
<evidence type="ECO:0000313" key="2">
    <source>
        <dbReference type="Proteomes" id="UP001292094"/>
    </source>
</evidence>
<reference evidence="1" key="1">
    <citation type="submission" date="2023-11" db="EMBL/GenBank/DDBJ databases">
        <title>Genome assemblies of two species of porcelain crab, Petrolisthes cinctipes and Petrolisthes manimaculis (Anomura: Porcellanidae).</title>
        <authorList>
            <person name="Angst P."/>
        </authorList>
    </citation>
    <scope>NUCLEOTIDE SEQUENCE</scope>
    <source>
        <strain evidence="1">PB745_02</strain>
        <tissue evidence="1">Gill</tissue>
    </source>
</reference>
<dbReference type="Gene3D" id="2.60.120.200">
    <property type="match status" value="1"/>
</dbReference>
<dbReference type="Proteomes" id="UP001292094">
    <property type="component" value="Unassembled WGS sequence"/>
</dbReference>
<evidence type="ECO:0000313" key="1">
    <source>
        <dbReference type="EMBL" id="KAK4329565.1"/>
    </source>
</evidence>
<gene>
    <name evidence="1" type="ORF">Pmani_000087</name>
</gene>
<proteinExistence type="predicted"/>
<sequence length="137" mass="15854">MGILQGMMVLVWCKLEGEVNLNYIRVTLSHFRRYHFLKNRLRALTWHHLCVTYNNDVTVSYLDGIEQDRHIPQLGEKITGNQIKIGAWDDNNSFSGQLSQASIWGEVSEYQFDLNTCMFNEPVSDCFNSISTFLTSK</sequence>
<accession>A0AAE1QMS0</accession>
<comment type="caution">
    <text evidence="1">The sequence shown here is derived from an EMBL/GenBank/DDBJ whole genome shotgun (WGS) entry which is preliminary data.</text>
</comment>
<protein>
    <submittedName>
        <fullName evidence="1">Uncharacterized protein</fullName>
    </submittedName>
</protein>